<evidence type="ECO:0000256" key="3">
    <source>
        <dbReference type="ARBA" id="ARBA00022777"/>
    </source>
</evidence>
<protein>
    <recommendedName>
        <fullName evidence="9">Tyrosine-protein kinase</fullName>
        <ecNumber evidence="9">2.7.10.2</ecNumber>
    </recommendedName>
</protein>
<dbReference type="PROSITE" id="PS50001">
    <property type="entry name" value="SH2"/>
    <property type="match status" value="1"/>
</dbReference>
<evidence type="ECO:0000256" key="9">
    <source>
        <dbReference type="RuleBase" id="RU362096"/>
    </source>
</evidence>
<dbReference type="PRINTS" id="PR00109">
    <property type="entry name" value="TYRKINASE"/>
</dbReference>
<evidence type="ECO:0000256" key="2">
    <source>
        <dbReference type="ARBA" id="ARBA00022741"/>
    </source>
</evidence>
<dbReference type="WBParaSite" id="TCNE_0000646201-mRNA-1">
    <property type="protein sequence ID" value="TCNE_0000646201-mRNA-1"/>
    <property type="gene ID" value="TCNE_0000646201"/>
</dbReference>
<dbReference type="Pfam" id="PF00017">
    <property type="entry name" value="SH2"/>
    <property type="match status" value="1"/>
</dbReference>
<dbReference type="InterPro" id="IPR008266">
    <property type="entry name" value="Tyr_kinase_AS"/>
</dbReference>
<dbReference type="InterPro" id="IPR001245">
    <property type="entry name" value="Ser-Thr/Tyr_kinase_cat_dom"/>
</dbReference>
<keyword evidence="1 9" id="KW-0808">Transferase</keyword>
<reference evidence="12 13" key="2">
    <citation type="submission" date="2018-11" db="EMBL/GenBank/DDBJ databases">
        <authorList>
            <consortium name="Pathogen Informatics"/>
        </authorList>
    </citation>
    <scope>NUCLEOTIDE SEQUENCE [LARGE SCALE GENOMIC DNA]</scope>
</reference>
<organism evidence="13 14">
    <name type="scientific">Toxocara canis</name>
    <name type="common">Canine roundworm</name>
    <dbReference type="NCBI Taxonomy" id="6265"/>
    <lineage>
        <taxon>Eukaryota</taxon>
        <taxon>Metazoa</taxon>
        <taxon>Ecdysozoa</taxon>
        <taxon>Nematoda</taxon>
        <taxon>Chromadorea</taxon>
        <taxon>Rhabditida</taxon>
        <taxon>Spirurina</taxon>
        <taxon>Ascaridomorpha</taxon>
        <taxon>Ascaridoidea</taxon>
        <taxon>Toxocaridae</taxon>
        <taxon>Toxocara</taxon>
    </lineage>
</organism>
<evidence type="ECO:0000313" key="13">
    <source>
        <dbReference type="Proteomes" id="UP000050794"/>
    </source>
</evidence>
<dbReference type="InterPro" id="IPR050198">
    <property type="entry name" value="Non-receptor_tyrosine_kinases"/>
</dbReference>
<evidence type="ECO:0000313" key="14">
    <source>
        <dbReference type="WBParaSite" id="TCNE_0000646201-mRNA-1"/>
    </source>
</evidence>
<dbReference type="SUPFAM" id="SSF55550">
    <property type="entry name" value="SH2 domain"/>
    <property type="match status" value="1"/>
</dbReference>
<accession>A0A183UD92</accession>
<evidence type="ECO:0000259" key="10">
    <source>
        <dbReference type="PROSITE" id="PS50001"/>
    </source>
</evidence>
<dbReference type="InterPro" id="IPR036860">
    <property type="entry name" value="SH2_dom_sf"/>
</dbReference>
<dbReference type="InterPro" id="IPR017441">
    <property type="entry name" value="Protein_kinase_ATP_BS"/>
</dbReference>
<evidence type="ECO:0000256" key="1">
    <source>
        <dbReference type="ARBA" id="ARBA00022679"/>
    </source>
</evidence>
<dbReference type="PROSITE" id="PS50011">
    <property type="entry name" value="PROTEIN_KINASE_DOM"/>
    <property type="match status" value="1"/>
</dbReference>
<dbReference type="EMBL" id="UYWY01019498">
    <property type="protein sequence ID" value="VDM37783.1"/>
    <property type="molecule type" value="Genomic_DNA"/>
</dbReference>
<gene>
    <name evidence="12" type="ORF">TCNE_LOCUS6462</name>
</gene>
<name>A0A183UD92_TOXCA</name>
<sequence>MTTFNRTRVFLKKVFAKKTPSGKSSCEKEEQPEVKKPVAKEQSKLVHCPTYEIIPPDDGLEVVDAADKHLLSETYYHGIIDNDEIEELLNRNGDFLICILEGDSQSRIIWTVRSEGRPKFVAIGRKGEKFQIAGKSFDQIPDMVKHYMTTREPIHPGSKIVVKRPIPHKEWLISHDRVRLEDEIGKGAFGKVYKGTLQVGHDFQTVAVKTYAGHAKDRSKTASFLQEARTMREYKHENVLQMLGIACQKEPLMIVLEFCGGGSLLKQHLRKQGARLGIPIRYRFSKEASAGLRYLEEMKCIHRDVAARNCLLTENTLTVKISDFGLSIKRQRMVEAEDEIVLPTKWLAPEVIRKRQFTSKTDVWSFGVLLYEIFTDGSEPYPGLSNAEVREKLTNGSNFRMQLPLEIPPGITRLIDSCWMEEPSKRPTFKDINFRMQLPLEIPPGITRLIDSCWMEEPSKRPTFKDINKTLTKIEF</sequence>
<dbReference type="Gene3D" id="1.10.510.10">
    <property type="entry name" value="Transferase(Phosphotransferase) domain 1"/>
    <property type="match status" value="2"/>
</dbReference>
<dbReference type="InterPro" id="IPR000980">
    <property type="entry name" value="SH2"/>
</dbReference>
<feature type="domain" description="Protein kinase" evidence="11">
    <location>
        <begin position="178"/>
        <end position="476"/>
    </location>
</feature>
<evidence type="ECO:0000256" key="6">
    <source>
        <dbReference type="ARBA" id="ARBA00051245"/>
    </source>
</evidence>
<dbReference type="Gene3D" id="3.30.505.10">
    <property type="entry name" value="SH2 domain"/>
    <property type="match status" value="1"/>
</dbReference>
<keyword evidence="13" id="KW-1185">Reference proteome</keyword>
<dbReference type="GO" id="GO:0004715">
    <property type="term" value="F:non-membrane spanning protein tyrosine kinase activity"/>
    <property type="evidence" value="ECO:0007669"/>
    <property type="project" value="UniProtKB-EC"/>
</dbReference>
<dbReference type="EC" id="2.7.10.2" evidence="9"/>
<keyword evidence="5 9" id="KW-0829">Tyrosine-protein kinase</keyword>
<evidence type="ECO:0000256" key="8">
    <source>
        <dbReference type="PROSITE-ProRule" id="PRU10141"/>
    </source>
</evidence>
<evidence type="ECO:0000256" key="5">
    <source>
        <dbReference type="ARBA" id="ARBA00023137"/>
    </source>
</evidence>
<dbReference type="SUPFAM" id="SSF56112">
    <property type="entry name" value="Protein kinase-like (PK-like)"/>
    <property type="match status" value="1"/>
</dbReference>
<comment type="catalytic activity">
    <reaction evidence="6 9">
        <text>L-tyrosyl-[protein] + ATP = O-phospho-L-tyrosyl-[protein] + ADP + H(+)</text>
        <dbReference type="Rhea" id="RHEA:10596"/>
        <dbReference type="Rhea" id="RHEA-COMP:10136"/>
        <dbReference type="Rhea" id="RHEA-COMP:20101"/>
        <dbReference type="ChEBI" id="CHEBI:15378"/>
        <dbReference type="ChEBI" id="CHEBI:30616"/>
        <dbReference type="ChEBI" id="CHEBI:46858"/>
        <dbReference type="ChEBI" id="CHEBI:61978"/>
        <dbReference type="ChEBI" id="CHEBI:456216"/>
        <dbReference type="EC" id="2.7.10.2"/>
    </reaction>
</comment>
<evidence type="ECO:0000259" key="11">
    <source>
        <dbReference type="PROSITE" id="PS50011"/>
    </source>
</evidence>
<evidence type="ECO:0000313" key="12">
    <source>
        <dbReference type="EMBL" id="VDM37783.1"/>
    </source>
</evidence>
<evidence type="ECO:0000256" key="4">
    <source>
        <dbReference type="ARBA" id="ARBA00022840"/>
    </source>
</evidence>
<dbReference type="Pfam" id="PF07714">
    <property type="entry name" value="PK_Tyr_Ser-Thr"/>
    <property type="match status" value="1"/>
</dbReference>
<dbReference type="PANTHER" id="PTHR24418">
    <property type="entry name" value="TYROSINE-PROTEIN KINASE"/>
    <property type="match status" value="1"/>
</dbReference>
<dbReference type="SMART" id="SM00252">
    <property type="entry name" value="SH2"/>
    <property type="match status" value="1"/>
</dbReference>
<dbReference type="SMART" id="SM00219">
    <property type="entry name" value="TyrKc"/>
    <property type="match status" value="1"/>
</dbReference>
<comment type="similarity">
    <text evidence="9">Belongs to the protein kinase superfamily. Tyr protein kinase family.</text>
</comment>
<dbReference type="AlphaFoldDB" id="A0A183UD92"/>
<dbReference type="InterPro" id="IPR011009">
    <property type="entry name" value="Kinase-like_dom_sf"/>
</dbReference>
<feature type="domain" description="SH2" evidence="10">
    <location>
        <begin position="75"/>
        <end position="166"/>
    </location>
</feature>
<keyword evidence="4 8" id="KW-0067">ATP-binding</keyword>
<keyword evidence="2 8" id="KW-0547">Nucleotide-binding</keyword>
<keyword evidence="3 9" id="KW-0418">Kinase</keyword>
<keyword evidence="7" id="KW-0727">SH2 domain</keyword>
<dbReference type="Proteomes" id="UP000050794">
    <property type="component" value="Unassembled WGS sequence"/>
</dbReference>
<dbReference type="CDD" id="cd00192">
    <property type="entry name" value="PTKc"/>
    <property type="match status" value="1"/>
</dbReference>
<reference evidence="14" key="1">
    <citation type="submission" date="2016-06" db="UniProtKB">
        <authorList>
            <consortium name="WormBaseParasite"/>
        </authorList>
    </citation>
    <scope>IDENTIFICATION</scope>
</reference>
<dbReference type="PROSITE" id="PS00107">
    <property type="entry name" value="PROTEIN_KINASE_ATP"/>
    <property type="match status" value="1"/>
</dbReference>
<dbReference type="GO" id="GO:0005524">
    <property type="term" value="F:ATP binding"/>
    <property type="evidence" value="ECO:0007669"/>
    <property type="project" value="UniProtKB-UniRule"/>
</dbReference>
<feature type="binding site" evidence="8">
    <location>
        <position position="209"/>
    </location>
    <ligand>
        <name>ATP</name>
        <dbReference type="ChEBI" id="CHEBI:30616"/>
    </ligand>
</feature>
<proteinExistence type="inferred from homology"/>
<dbReference type="Gene3D" id="3.30.200.20">
    <property type="entry name" value="Phosphorylase Kinase, domain 1"/>
    <property type="match status" value="1"/>
</dbReference>
<dbReference type="InterPro" id="IPR000719">
    <property type="entry name" value="Prot_kinase_dom"/>
</dbReference>
<dbReference type="PROSITE" id="PS00109">
    <property type="entry name" value="PROTEIN_KINASE_TYR"/>
    <property type="match status" value="1"/>
</dbReference>
<dbReference type="InterPro" id="IPR020635">
    <property type="entry name" value="Tyr_kinase_cat_dom"/>
</dbReference>
<evidence type="ECO:0000256" key="7">
    <source>
        <dbReference type="PROSITE-ProRule" id="PRU00191"/>
    </source>
</evidence>